<gene>
    <name evidence="13" type="ORF">SAMN02745181_1014</name>
</gene>
<evidence type="ECO:0000256" key="5">
    <source>
        <dbReference type="ARBA" id="ARBA00022741"/>
    </source>
</evidence>
<dbReference type="InterPro" id="IPR045540">
    <property type="entry name" value="YegS/DAGK_C"/>
</dbReference>
<sequence length="331" mass="36040">MNVMEEEHRYPLLFNPNARSQKGKRALSFIMEHAKDFVLYATRDIDDARNLASKFADKGEPVVLAAGGDGTLNAVVQGLAGSDTALGVLPAGTMNVFAREIGIPVPNLQSSNLNKAMEVIRAGNMREVDLFESNGKPFVQMAGVGFDAQVIEETTNESKKVFGPLAYLMSAVKLLGDTPPKMRVIFKDGREIDGVAVLVGNGSLYGGQVKLFPKADNCDDMLDLIVFKESGYKFVLDSLKGLAGVLDLVGSSVEYLHADDFKVVSDREVPVEVDGEYVGRCHTVEFTPASKKLKVLAPKEPVGGLAQLWKNWQNIPRKLAGEREQKTHDDA</sequence>
<dbReference type="FunCoup" id="A0A1M6EF62">
    <property type="interactions" value="330"/>
</dbReference>
<dbReference type="AlphaFoldDB" id="A0A1M6EF62"/>
<keyword evidence="7" id="KW-0067">ATP-binding</keyword>
<evidence type="ECO:0000256" key="3">
    <source>
        <dbReference type="ARBA" id="ARBA00022679"/>
    </source>
</evidence>
<dbReference type="InterPro" id="IPR017438">
    <property type="entry name" value="ATP-NAD_kinase_N"/>
</dbReference>
<dbReference type="GO" id="GO:0005886">
    <property type="term" value="C:plasma membrane"/>
    <property type="evidence" value="ECO:0007669"/>
    <property type="project" value="TreeGrafter"/>
</dbReference>
<dbReference type="GO" id="GO:0005524">
    <property type="term" value="F:ATP binding"/>
    <property type="evidence" value="ECO:0007669"/>
    <property type="project" value="UniProtKB-KW"/>
</dbReference>
<keyword evidence="8" id="KW-0460">Magnesium</keyword>
<dbReference type="Pfam" id="PF00781">
    <property type="entry name" value="DAGK_cat"/>
    <property type="match status" value="1"/>
</dbReference>
<dbReference type="SMART" id="SM00046">
    <property type="entry name" value="DAGKc"/>
    <property type="match status" value="1"/>
</dbReference>
<dbReference type="Gene3D" id="2.60.200.40">
    <property type="match status" value="1"/>
</dbReference>
<name>A0A1M6EF62_9BACT</name>
<proteinExistence type="predicted"/>
<keyword evidence="4" id="KW-0479">Metal-binding</keyword>
<dbReference type="PANTHER" id="PTHR12358:SF106">
    <property type="entry name" value="LIPID KINASE YEGS"/>
    <property type="match status" value="1"/>
</dbReference>
<evidence type="ECO:0000256" key="1">
    <source>
        <dbReference type="ARBA" id="ARBA00001946"/>
    </source>
</evidence>
<dbReference type="Gene3D" id="3.40.50.10330">
    <property type="entry name" value="Probable inorganic polyphosphate/atp-NAD kinase, domain 1"/>
    <property type="match status" value="1"/>
</dbReference>
<evidence type="ECO:0000256" key="9">
    <source>
        <dbReference type="ARBA" id="ARBA00023098"/>
    </source>
</evidence>
<dbReference type="Proteomes" id="UP000184510">
    <property type="component" value="Unassembled WGS sequence"/>
</dbReference>
<evidence type="ECO:0000313" key="13">
    <source>
        <dbReference type="EMBL" id="SHI84019.1"/>
    </source>
</evidence>
<evidence type="ECO:0000256" key="2">
    <source>
        <dbReference type="ARBA" id="ARBA00022516"/>
    </source>
</evidence>
<keyword evidence="3" id="KW-0808">Transferase</keyword>
<dbReference type="PANTHER" id="PTHR12358">
    <property type="entry name" value="SPHINGOSINE KINASE"/>
    <property type="match status" value="1"/>
</dbReference>
<dbReference type="Pfam" id="PF19279">
    <property type="entry name" value="YegS_C"/>
    <property type="match status" value="1"/>
</dbReference>
<evidence type="ECO:0000256" key="7">
    <source>
        <dbReference type="ARBA" id="ARBA00022840"/>
    </source>
</evidence>
<keyword evidence="2" id="KW-0444">Lipid biosynthesis</keyword>
<keyword evidence="10" id="KW-0594">Phospholipid biosynthesis</keyword>
<dbReference type="InterPro" id="IPR001206">
    <property type="entry name" value="Diacylglycerol_kinase_cat_dom"/>
</dbReference>
<protein>
    <submittedName>
        <fullName evidence="13">Lipid kinase, YegS/Rv2252/BmrU family</fullName>
    </submittedName>
</protein>
<keyword evidence="9" id="KW-0443">Lipid metabolism</keyword>
<keyword evidence="6 13" id="KW-0418">Kinase</keyword>
<dbReference type="GO" id="GO:0046872">
    <property type="term" value="F:metal ion binding"/>
    <property type="evidence" value="ECO:0007669"/>
    <property type="project" value="UniProtKB-KW"/>
</dbReference>
<evidence type="ECO:0000256" key="6">
    <source>
        <dbReference type="ARBA" id="ARBA00022777"/>
    </source>
</evidence>
<reference evidence="13 14" key="1">
    <citation type="submission" date="2016-11" db="EMBL/GenBank/DDBJ databases">
        <authorList>
            <person name="Jaros S."/>
            <person name="Januszkiewicz K."/>
            <person name="Wedrychowicz H."/>
        </authorList>
    </citation>
    <scope>NUCLEOTIDE SEQUENCE [LARGE SCALE GENOMIC DNA]</scope>
    <source>
        <strain evidence="13 14">DSM 18772</strain>
    </source>
</reference>
<dbReference type="GO" id="GO:0016301">
    <property type="term" value="F:kinase activity"/>
    <property type="evidence" value="ECO:0007669"/>
    <property type="project" value="UniProtKB-KW"/>
</dbReference>
<dbReference type="PROSITE" id="PS50146">
    <property type="entry name" value="DAGK"/>
    <property type="match status" value="1"/>
</dbReference>
<dbReference type="InterPro" id="IPR005218">
    <property type="entry name" value="Diacylglycerol/lipid_kinase"/>
</dbReference>
<comment type="cofactor">
    <cofactor evidence="1">
        <name>Mg(2+)</name>
        <dbReference type="ChEBI" id="CHEBI:18420"/>
    </cofactor>
</comment>
<accession>A0A1M6EF62</accession>
<dbReference type="InterPro" id="IPR050187">
    <property type="entry name" value="Lipid_Phosphate_FormReg"/>
</dbReference>
<evidence type="ECO:0000259" key="12">
    <source>
        <dbReference type="PROSITE" id="PS50146"/>
    </source>
</evidence>
<keyword evidence="14" id="KW-1185">Reference proteome</keyword>
<organism evidence="13 14">
    <name type="scientific">Rubritalea squalenifaciens DSM 18772</name>
    <dbReference type="NCBI Taxonomy" id="1123071"/>
    <lineage>
        <taxon>Bacteria</taxon>
        <taxon>Pseudomonadati</taxon>
        <taxon>Verrucomicrobiota</taxon>
        <taxon>Verrucomicrobiia</taxon>
        <taxon>Verrucomicrobiales</taxon>
        <taxon>Rubritaleaceae</taxon>
        <taxon>Rubritalea</taxon>
    </lineage>
</organism>
<dbReference type="SUPFAM" id="SSF111331">
    <property type="entry name" value="NAD kinase/diacylglycerol kinase-like"/>
    <property type="match status" value="1"/>
</dbReference>
<keyword evidence="5" id="KW-0547">Nucleotide-binding</keyword>
<dbReference type="InterPro" id="IPR016064">
    <property type="entry name" value="NAD/diacylglycerol_kinase_sf"/>
</dbReference>
<dbReference type="NCBIfam" id="TIGR00147">
    <property type="entry name" value="YegS/Rv2252/BmrU family lipid kinase"/>
    <property type="match status" value="1"/>
</dbReference>
<dbReference type="InParanoid" id="A0A1M6EF62"/>
<evidence type="ECO:0000256" key="8">
    <source>
        <dbReference type="ARBA" id="ARBA00022842"/>
    </source>
</evidence>
<evidence type="ECO:0000256" key="10">
    <source>
        <dbReference type="ARBA" id="ARBA00023209"/>
    </source>
</evidence>
<evidence type="ECO:0000313" key="14">
    <source>
        <dbReference type="Proteomes" id="UP000184510"/>
    </source>
</evidence>
<evidence type="ECO:0000256" key="4">
    <source>
        <dbReference type="ARBA" id="ARBA00022723"/>
    </source>
</evidence>
<dbReference type="GO" id="GO:0008654">
    <property type="term" value="P:phospholipid biosynthetic process"/>
    <property type="evidence" value="ECO:0007669"/>
    <property type="project" value="UniProtKB-KW"/>
</dbReference>
<keyword evidence="11" id="KW-1208">Phospholipid metabolism</keyword>
<evidence type="ECO:0000256" key="11">
    <source>
        <dbReference type="ARBA" id="ARBA00023264"/>
    </source>
</evidence>
<feature type="domain" description="DAGKc" evidence="12">
    <location>
        <begin position="5"/>
        <end position="137"/>
    </location>
</feature>
<dbReference type="EMBL" id="FQYR01000002">
    <property type="protein sequence ID" value="SHI84019.1"/>
    <property type="molecule type" value="Genomic_DNA"/>
</dbReference>
<dbReference type="STRING" id="1123071.SAMN02745181_1014"/>